<dbReference type="EMBL" id="CP024785">
    <property type="protein sequence ID" value="AUB36192.1"/>
    <property type="molecule type" value="Genomic_DNA"/>
</dbReference>
<keyword evidence="2" id="KW-1185">Reference proteome</keyword>
<accession>A0A2K8SL71</accession>
<dbReference type="KEGG" id="nfl:COO91_02093"/>
<dbReference type="Proteomes" id="UP000232003">
    <property type="component" value="Chromosome"/>
</dbReference>
<evidence type="ECO:0000313" key="2">
    <source>
        <dbReference type="Proteomes" id="UP000232003"/>
    </source>
</evidence>
<name>A0A2K8SL71_9NOSO</name>
<reference evidence="1 2" key="1">
    <citation type="submission" date="2017-11" db="EMBL/GenBank/DDBJ databases">
        <title>Complete genome of a free-living desiccation-tolerant cyanobacterium and its photosynthetic adaptation to extreme terrestrial habitat.</title>
        <authorList>
            <person name="Shang J."/>
        </authorList>
    </citation>
    <scope>NUCLEOTIDE SEQUENCE [LARGE SCALE GENOMIC DNA]</scope>
    <source>
        <strain evidence="1 2">CCNUN1</strain>
    </source>
</reference>
<organism evidence="1 2">
    <name type="scientific">Nostoc flagelliforme CCNUN1</name>
    <dbReference type="NCBI Taxonomy" id="2038116"/>
    <lineage>
        <taxon>Bacteria</taxon>
        <taxon>Bacillati</taxon>
        <taxon>Cyanobacteriota</taxon>
        <taxon>Cyanophyceae</taxon>
        <taxon>Nostocales</taxon>
        <taxon>Nostocaceae</taxon>
        <taxon>Nostoc</taxon>
    </lineage>
</organism>
<evidence type="ECO:0000313" key="1">
    <source>
        <dbReference type="EMBL" id="AUB36192.1"/>
    </source>
</evidence>
<sequence>MIFFSRLKKGEHPNASKFTKMVTSQLRMKRKVNGIDRLTR</sequence>
<gene>
    <name evidence="1" type="ORF">COO91_02093</name>
</gene>
<protein>
    <submittedName>
        <fullName evidence="1">Uncharacterized protein</fullName>
    </submittedName>
</protein>
<proteinExistence type="predicted"/>
<dbReference type="AlphaFoldDB" id="A0A2K8SL71"/>